<dbReference type="AlphaFoldDB" id="U6LFN4"/>
<feature type="region of interest" description="Disordered" evidence="1">
    <location>
        <begin position="86"/>
        <end position="143"/>
    </location>
</feature>
<keyword evidence="3" id="KW-1185">Reference proteome</keyword>
<accession>U6LFN4</accession>
<evidence type="ECO:0000256" key="1">
    <source>
        <dbReference type="SAM" id="MobiDB-lite"/>
    </source>
</evidence>
<dbReference type="EMBL" id="HG710711">
    <property type="protein sequence ID" value="CDJ47379.1"/>
    <property type="molecule type" value="Genomic_DNA"/>
</dbReference>
<reference evidence="2" key="1">
    <citation type="submission" date="2013-10" db="EMBL/GenBank/DDBJ databases">
        <title>Genomic analysis of the causative agents of coccidiosis in chickens.</title>
        <authorList>
            <person name="Reid A.J."/>
            <person name="Blake D."/>
            <person name="Billington K."/>
            <person name="Browne H."/>
            <person name="Dunn M."/>
            <person name="Hung S."/>
            <person name="Kawahara F."/>
            <person name="Miranda-Saavedra D."/>
            <person name="Mourier T."/>
            <person name="Nagra H."/>
            <person name="Otto T.D."/>
            <person name="Rawlings N."/>
            <person name="Sanchez A."/>
            <person name="Sanders M."/>
            <person name="Subramaniam C."/>
            <person name="Tay Y."/>
            <person name="Dear P."/>
            <person name="Doerig C."/>
            <person name="Gruber A."/>
            <person name="Parkinson J."/>
            <person name="Shirley M."/>
            <person name="Wan K.L."/>
            <person name="Berriman M."/>
            <person name="Tomley F."/>
            <person name="Pain A."/>
        </authorList>
    </citation>
    <scope>NUCLEOTIDE SEQUENCE [LARGE SCALE GENOMIC DNA]</scope>
    <source>
        <strain evidence="2">Houghton</strain>
    </source>
</reference>
<feature type="compositionally biased region" description="Low complexity" evidence="1">
    <location>
        <begin position="88"/>
        <end position="107"/>
    </location>
</feature>
<evidence type="ECO:0000313" key="3">
    <source>
        <dbReference type="Proteomes" id="UP000030750"/>
    </source>
</evidence>
<name>U6LFN4_9EIME</name>
<proteinExistence type="predicted"/>
<evidence type="ECO:0000313" key="2">
    <source>
        <dbReference type="EMBL" id="CDJ47379.1"/>
    </source>
</evidence>
<protein>
    <submittedName>
        <fullName evidence="2">Uncharacterized protein</fullName>
    </submittedName>
</protein>
<organism evidence="2 3">
    <name type="scientific">Eimeria brunetti</name>
    <dbReference type="NCBI Taxonomy" id="51314"/>
    <lineage>
        <taxon>Eukaryota</taxon>
        <taxon>Sar</taxon>
        <taxon>Alveolata</taxon>
        <taxon>Apicomplexa</taxon>
        <taxon>Conoidasida</taxon>
        <taxon>Coccidia</taxon>
        <taxon>Eucoccidiorida</taxon>
        <taxon>Eimeriorina</taxon>
        <taxon>Eimeriidae</taxon>
        <taxon>Eimeria</taxon>
    </lineage>
</organism>
<gene>
    <name evidence="2" type="ORF">EBH_0015810</name>
</gene>
<dbReference type="Proteomes" id="UP000030750">
    <property type="component" value="Unassembled WGS sequence"/>
</dbReference>
<feature type="compositionally biased region" description="Low complexity" evidence="1">
    <location>
        <begin position="117"/>
        <end position="143"/>
    </location>
</feature>
<dbReference type="VEuPathDB" id="ToxoDB:EBH_0015810"/>
<sequence>MVQPTVRKQRSGFFSASDGVAELSDEGRLQVELLRQLFVGFVQQQRRQTPETRRQLCFDVFFTSTLQSGIETCLETFTGLLDALACPASSSSSSSSGSSGSSSSSSKSGGGHGKHGGSSSSSSSSGHGRHGGSSSSHGAGQRSSKMATCARMFALCPCPIYEK</sequence>
<dbReference type="OrthoDB" id="354528at2759"/>
<reference evidence="2" key="2">
    <citation type="submission" date="2013-10" db="EMBL/GenBank/DDBJ databases">
        <authorList>
            <person name="Aslett M."/>
        </authorList>
    </citation>
    <scope>NUCLEOTIDE SEQUENCE [LARGE SCALE GENOMIC DNA]</scope>
    <source>
        <strain evidence="2">Houghton</strain>
    </source>
</reference>